<accession>A0A238VKU9</accession>
<proteinExistence type="predicted"/>
<reference evidence="1 2" key="1">
    <citation type="submission" date="2017-06" db="EMBL/GenBank/DDBJ databases">
        <authorList>
            <person name="Kim H.J."/>
            <person name="Triplett B.A."/>
        </authorList>
    </citation>
    <scope>NUCLEOTIDE SEQUENCE [LARGE SCALE GENOMIC DNA]</scope>
    <source>
        <strain evidence="1 2">DSM 8800</strain>
    </source>
</reference>
<evidence type="ECO:0000313" key="2">
    <source>
        <dbReference type="Proteomes" id="UP000198397"/>
    </source>
</evidence>
<dbReference type="AlphaFoldDB" id="A0A238VKU9"/>
<organism evidence="1 2">
    <name type="scientific">Halorubrum vacuolatum</name>
    <name type="common">Natronobacterium vacuolatum</name>
    <dbReference type="NCBI Taxonomy" id="63740"/>
    <lineage>
        <taxon>Archaea</taxon>
        <taxon>Methanobacteriati</taxon>
        <taxon>Methanobacteriota</taxon>
        <taxon>Stenosarchaea group</taxon>
        <taxon>Halobacteria</taxon>
        <taxon>Halobacteriales</taxon>
        <taxon>Haloferacaceae</taxon>
        <taxon>Halorubrum</taxon>
    </lineage>
</organism>
<keyword evidence="2" id="KW-1185">Reference proteome</keyword>
<name>A0A238VKU9_HALVU</name>
<sequence length="36" mass="3798">MPSEDTFICDDCGEAFPIADEAAAGVCDWCWMVAGA</sequence>
<gene>
    <name evidence="1" type="ORF">SAMN06264855_10372</name>
</gene>
<protein>
    <submittedName>
        <fullName evidence="1">Uncharacterized protein</fullName>
    </submittedName>
</protein>
<dbReference type="EMBL" id="FZNQ01000003">
    <property type="protein sequence ID" value="SNR35020.1"/>
    <property type="molecule type" value="Genomic_DNA"/>
</dbReference>
<evidence type="ECO:0000313" key="1">
    <source>
        <dbReference type="EMBL" id="SNR35020.1"/>
    </source>
</evidence>
<dbReference type="Proteomes" id="UP000198397">
    <property type="component" value="Unassembled WGS sequence"/>
</dbReference>